<accession>A0A0D0A418</accession>
<name>A0A0D0A418_9AGAM</name>
<protein>
    <submittedName>
        <fullName evidence="1">Uncharacterized protein</fullName>
    </submittedName>
</protein>
<dbReference type="HOGENOM" id="CLU_1846436_0_0_1"/>
<gene>
    <name evidence="1" type="ORF">CY34DRAFT_742854</name>
</gene>
<dbReference type="Proteomes" id="UP000054485">
    <property type="component" value="Unassembled WGS sequence"/>
</dbReference>
<organism evidence="1 2">
    <name type="scientific">Suillus luteus UH-Slu-Lm8-n1</name>
    <dbReference type="NCBI Taxonomy" id="930992"/>
    <lineage>
        <taxon>Eukaryota</taxon>
        <taxon>Fungi</taxon>
        <taxon>Dikarya</taxon>
        <taxon>Basidiomycota</taxon>
        <taxon>Agaricomycotina</taxon>
        <taxon>Agaricomycetes</taxon>
        <taxon>Agaricomycetidae</taxon>
        <taxon>Boletales</taxon>
        <taxon>Suillineae</taxon>
        <taxon>Suillaceae</taxon>
        <taxon>Suillus</taxon>
    </lineage>
</organism>
<evidence type="ECO:0000313" key="1">
    <source>
        <dbReference type="EMBL" id="KIK32954.1"/>
    </source>
</evidence>
<dbReference type="AlphaFoldDB" id="A0A0D0A418"/>
<reference evidence="1 2" key="1">
    <citation type="submission" date="2014-04" db="EMBL/GenBank/DDBJ databases">
        <authorList>
            <consortium name="DOE Joint Genome Institute"/>
            <person name="Kuo A."/>
            <person name="Ruytinx J."/>
            <person name="Rineau F."/>
            <person name="Colpaert J."/>
            <person name="Kohler A."/>
            <person name="Nagy L.G."/>
            <person name="Floudas D."/>
            <person name="Copeland A."/>
            <person name="Barry K.W."/>
            <person name="Cichocki N."/>
            <person name="Veneault-Fourrey C."/>
            <person name="LaButti K."/>
            <person name="Lindquist E.A."/>
            <person name="Lipzen A."/>
            <person name="Lundell T."/>
            <person name="Morin E."/>
            <person name="Murat C."/>
            <person name="Sun H."/>
            <person name="Tunlid A."/>
            <person name="Henrissat B."/>
            <person name="Grigoriev I.V."/>
            <person name="Hibbett D.S."/>
            <person name="Martin F."/>
            <person name="Nordberg H.P."/>
            <person name="Cantor M.N."/>
            <person name="Hua S.X."/>
        </authorList>
    </citation>
    <scope>NUCLEOTIDE SEQUENCE [LARGE SCALE GENOMIC DNA]</scope>
    <source>
        <strain evidence="1 2">UH-Slu-Lm8-n1</strain>
    </source>
</reference>
<reference evidence="2" key="2">
    <citation type="submission" date="2015-01" db="EMBL/GenBank/DDBJ databases">
        <title>Evolutionary Origins and Diversification of the Mycorrhizal Mutualists.</title>
        <authorList>
            <consortium name="DOE Joint Genome Institute"/>
            <consortium name="Mycorrhizal Genomics Consortium"/>
            <person name="Kohler A."/>
            <person name="Kuo A."/>
            <person name="Nagy L.G."/>
            <person name="Floudas D."/>
            <person name="Copeland A."/>
            <person name="Barry K.W."/>
            <person name="Cichocki N."/>
            <person name="Veneault-Fourrey C."/>
            <person name="LaButti K."/>
            <person name="Lindquist E.A."/>
            <person name="Lipzen A."/>
            <person name="Lundell T."/>
            <person name="Morin E."/>
            <person name="Murat C."/>
            <person name="Riley R."/>
            <person name="Ohm R."/>
            <person name="Sun H."/>
            <person name="Tunlid A."/>
            <person name="Henrissat B."/>
            <person name="Grigoriev I.V."/>
            <person name="Hibbett D.S."/>
            <person name="Martin F."/>
        </authorList>
    </citation>
    <scope>NUCLEOTIDE SEQUENCE [LARGE SCALE GENOMIC DNA]</scope>
    <source>
        <strain evidence="2">UH-Slu-Lm8-n1</strain>
    </source>
</reference>
<dbReference type="InParanoid" id="A0A0D0A418"/>
<evidence type="ECO:0000313" key="2">
    <source>
        <dbReference type="Proteomes" id="UP000054485"/>
    </source>
</evidence>
<keyword evidence="2" id="KW-1185">Reference proteome</keyword>
<proteinExistence type="predicted"/>
<sequence>MMACLHQHRHGVTRDLTKFVSISLIRQYQISEVLVMAGLVKPLHFGSGVLDEIHICGLYTSKTHNLLRITLIPQSSCTVTIGTDFHRPTCKCRVQRLGIARVSLALSNSICAVRTDWDAICTWPTVSRVLYGIGTTFGR</sequence>
<dbReference type="EMBL" id="KN836067">
    <property type="protein sequence ID" value="KIK32954.1"/>
    <property type="molecule type" value="Genomic_DNA"/>
</dbReference>